<dbReference type="EMBL" id="JAZGQO010000013">
    <property type="protein sequence ID" value="KAK6171929.1"/>
    <property type="molecule type" value="Genomic_DNA"/>
</dbReference>
<accession>A0AAN8PAQ1</accession>
<gene>
    <name evidence="1" type="ORF">SNE40_018349</name>
</gene>
<dbReference type="AlphaFoldDB" id="A0AAN8PAQ1"/>
<protein>
    <submittedName>
        <fullName evidence="1">Uncharacterized protein</fullName>
    </submittedName>
</protein>
<name>A0AAN8PAQ1_PATCE</name>
<proteinExistence type="predicted"/>
<evidence type="ECO:0000313" key="2">
    <source>
        <dbReference type="Proteomes" id="UP001347796"/>
    </source>
</evidence>
<organism evidence="1 2">
    <name type="scientific">Patella caerulea</name>
    <name type="common">Rayed Mediterranean limpet</name>
    <dbReference type="NCBI Taxonomy" id="87958"/>
    <lineage>
        <taxon>Eukaryota</taxon>
        <taxon>Metazoa</taxon>
        <taxon>Spiralia</taxon>
        <taxon>Lophotrochozoa</taxon>
        <taxon>Mollusca</taxon>
        <taxon>Gastropoda</taxon>
        <taxon>Patellogastropoda</taxon>
        <taxon>Patelloidea</taxon>
        <taxon>Patellidae</taxon>
        <taxon>Patella</taxon>
    </lineage>
</organism>
<keyword evidence="2" id="KW-1185">Reference proteome</keyword>
<reference evidence="1 2" key="1">
    <citation type="submission" date="2024-01" db="EMBL/GenBank/DDBJ databases">
        <title>The genome of the rayed Mediterranean limpet Patella caerulea (Linnaeus, 1758).</title>
        <authorList>
            <person name="Anh-Thu Weber A."/>
            <person name="Halstead-Nussloch G."/>
        </authorList>
    </citation>
    <scope>NUCLEOTIDE SEQUENCE [LARGE SCALE GENOMIC DNA]</scope>
    <source>
        <strain evidence="1">AATW-2023a</strain>
        <tissue evidence="1">Whole specimen</tissue>
    </source>
</reference>
<comment type="caution">
    <text evidence="1">The sequence shown here is derived from an EMBL/GenBank/DDBJ whole genome shotgun (WGS) entry which is preliminary data.</text>
</comment>
<evidence type="ECO:0000313" key="1">
    <source>
        <dbReference type="EMBL" id="KAK6171929.1"/>
    </source>
</evidence>
<sequence length="116" mass="13335">MTQEITGAKLPSSMQVLRCMLYHIKEGATSNRTKFQAAKIVLSKIVVFYEKADIPMISELYACNKLVKLVENNQKLRDIPLDRRQTPSILKKVEIEKTALAKTCRLWPKKAEMKKI</sequence>
<dbReference type="Proteomes" id="UP001347796">
    <property type="component" value="Unassembled WGS sequence"/>
</dbReference>